<feature type="transmembrane region" description="Helical" evidence="7">
    <location>
        <begin position="38"/>
        <end position="60"/>
    </location>
</feature>
<keyword evidence="7" id="KW-0812">Transmembrane</keyword>
<organism evidence="9 10">
    <name type="scientific">Ornithinimicrobium pratense</name>
    <dbReference type="NCBI Taxonomy" id="2593973"/>
    <lineage>
        <taxon>Bacteria</taxon>
        <taxon>Bacillati</taxon>
        <taxon>Actinomycetota</taxon>
        <taxon>Actinomycetes</taxon>
        <taxon>Micrococcales</taxon>
        <taxon>Ornithinimicrobiaceae</taxon>
        <taxon>Ornithinimicrobium</taxon>
    </lineage>
</organism>
<keyword evidence="5 6" id="KW-0482">Metalloprotease</keyword>
<dbReference type="AlphaFoldDB" id="A0A5J6V3F0"/>
<dbReference type="EMBL" id="CP044427">
    <property type="protein sequence ID" value="QFG67483.1"/>
    <property type="molecule type" value="Genomic_DNA"/>
</dbReference>
<dbReference type="Pfam" id="PF01435">
    <property type="entry name" value="Peptidase_M48"/>
    <property type="match status" value="1"/>
</dbReference>
<dbReference type="CDD" id="cd07326">
    <property type="entry name" value="M56_BlaR1_MecR1_like"/>
    <property type="match status" value="1"/>
</dbReference>
<evidence type="ECO:0000256" key="1">
    <source>
        <dbReference type="ARBA" id="ARBA00022670"/>
    </source>
</evidence>
<evidence type="ECO:0000256" key="6">
    <source>
        <dbReference type="RuleBase" id="RU003983"/>
    </source>
</evidence>
<sequence>MAGALVTVALIVSALLLTLVVPRTLAHWRPQRYDPARALLLWQSVSISGVVCALLAAPVAALSRGLGHPLLLGLAISVSAVMLARVLWSGHRVGTDLRRLRAEHRALVDLLGERMEGLEGGAVPDPVRILAHPAPTAFCLPGKGDRIVLSRTTIERMGPVELRAVLAHEQAHLDHRHDLLLELFTVLHEAVPAPVRAQAAMLEVRLLVEVLADHRAAARASAPALARALVAMAAPHPLGPRQASREHALSAATTQVGTRLQLLAAPPPTRRLRATLTGGTVAVLGLPVTLVLLLWWV</sequence>
<dbReference type="GO" id="GO:0006508">
    <property type="term" value="P:proteolysis"/>
    <property type="evidence" value="ECO:0007669"/>
    <property type="project" value="UniProtKB-KW"/>
</dbReference>
<dbReference type="GO" id="GO:0004222">
    <property type="term" value="F:metalloendopeptidase activity"/>
    <property type="evidence" value="ECO:0007669"/>
    <property type="project" value="InterPro"/>
</dbReference>
<dbReference type="RefSeq" id="WP_158059881.1">
    <property type="nucleotide sequence ID" value="NZ_CP044427.1"/>
</dbReference>
<dbReference type="Proteomes" id="UP000326546">
    <property type="component" value="Chromosome"/>
</dbReference>
<evidence type="ECO:0000259" key="8">
    <source>
        <dbReference type="Pfam" id="PF01435"/>
    </source>
</evidence>
<name>A0A5J6V3F0_9MICO</name>
<proteinExistence type="inferred from homology"/>
<protein>
    <submittedName>
        <fullName evidence="9">M56 family metallopeptidase</fullName>
    </submittedName>
</protein>
<keyword evidence="10" id="KW-1185">Reference proteome</keyword>
<evidence type="ECO:0000256" key="7">
    <source>
        <dbReference type="SAM" id="Phobius"/>
    </source>
</evidence>
<keyword evidence="7" id="KW-0472">Membrane</keyword>
<evidence type="ECO:0000256" key="4">
    <source>
        <dbReference type="ARBA" id="ARBA00022833"/>
    </source>
</evidence>
<feature type="transmembrane region" description="Helical" evidence="7">
    <location>
        <begin position="276"/>
        <end position="296"/>
    </location>
</feature>
<dbReference type="Gene3D" id="3.30.2010.10">
    <property type="entry name" value="Metalloproteases ('zincins'), catalytic domain"/>
    <property type="match status" value="1"/>
</dbReference>
<keyword evidence="3 6" id="KW-0378">Hydrolase</keyword>
<evidence type="ECO:0000313" key="9">
    <source>
        <dbReference type="EMBL" id="QFG67483.1"/>
    </source>
</evidence>
<keyword evidence="1 6" id="KW-0645">Protease</keyword>
<accession>A0A5J6V3F0</accession>
<dbReference type="PANTHER" id="PTHR34978:SF3">
    <property type="entry name" value="SLR0241 PROTEIN"/>
    <property type="match status" value="1"/>
</dbReference>
<dbReference type="InterPro" id="IPR001915">
    <property type="entry name" value="Peptidase_M48"/>
</dbReference>
<feature type="domain" description="Peptidase M48" evidence="8">
    <location>
        <begin position="129"/>
        <end position="183"/>
    </location>
</feature>
<keyword evidence="4 6" id="KW-0862">Zinc</keyword>
<dbReference type="OrthoDB" id="9785340at2"/>
<dbReference type="GO" id="GO:0046872">
    <property type="term" value="F:metal ion binding"/>
    <property type="evidence" value="ECO:0007669"/>
    <property type="project" value="UniProtKB-KW"/>
</dbReference>
<evidence type="ECO:0000256" key="5">
    <source>
        <dbReference type="ARBA" id="ARBA00023049"/>
    </source>
</evidence>
<keyword evidence="2" id="KW-0479">Metal-binding</keyword>
<feature type="transmembrane region" description="Helical" evidence="7">
    <location>
        <begin position="66"/>
        <end position="88"/>
    </location>
</feature>
<feature type="transmembrane region" description="Helical" evidence="7">
    <location>
        <begin position="6"/>
        <end position="26"/>
    </location>
</feature>
<comment type="cofactor">
    <cofactor evidence="6">
        <name>Zn(2+)</name>
        <dbReference type="ChEBI" id="CHEBI:29105"/>
    </cofactor>
    <text evidence="6">Binds 1 zinc ion per subunit.</text>
</comment>
<keyword evidence="7" id="KW-1133">Transmembrane helix</keyword>
<evidence type="ECO:0000256" key="3">
    <source>
        <dbReference type="ARBA" id="ARBA00022801"/>
    </source>
</evidence>
<dbReference type="InterPro" id="IPR052173">
    <property type="entry name" value="Beta-lactam_resp_regulator"/>
</dbReference>
<dbReference type="KEGG" id="serw:FY030_00975"/>
<evidence type="ECO:0000256" key="2">
    <source>
        <dbReference type="ARBA" id="ARBA00022723"/>
    </source>
</evidence>
<gene>
    <name evidence="9" type="ORF">FY030_00975</name>
</gene>
<comment type="similarity">
    <text evidence="6">Belongs to the peptidase M48 family.</text>
</comment>
<reference evidence="9 10" key="1">
    <citation type="submission" date="2019-09" db="EMBL/GenBank/DDBJ databases">
        <title>Serinicoccus pratensis sp. nov., isolated from meadow soil.</title>
        <authorList>
            <person name="Zhang W."/>
        </authorList>
    </citation>
    <scope>NUCLEOTIDE SEQUENCE [LARGE SCALE GENOMIC DNA]</scope>
    <source>
        <strain evidence="9 10">W204</strain>
    </source>
</reference>
<dbReference type="PANTHER" id="PTHR34978">
    <property type="entry name" value="POSSIBLE SENSOR-TRANSDUCER PROTEIN BLAR"/>
    <property type="match status" value="1"/>
</dbReference>
<evidence type="ECO:0000313" key="10">
    <source>
        <dbReference type="Proteomes" id="UP000326546"/>
    </source>
</evidence>